<keyword evidence="3 6" id="KW-0413">Isomerase</keyword>
<dbReference type="GO" id="GO:0006265">
    <property type="term" value="P:DNA topological change"/>
    <property type="evidence" value="ECO:0007669"/>
    <property type="project" value="InterPro"/>
</dbReference>
<feature type="compositionally biased region" description="Basic residues" evidence="4">
    <location>
        <begin position="212"/>
        <end position="233"/>
    </location>
</feature>
<evidence type="ECO:0000256" key="2">
    <source>
        <dbReference type="ARBA" id="ARBA00023125"/>
    </source>
</evidence>
<organism evidence="6 7">
    <name type="scientific">Vibrio ishigakensis</name>
    <dbReference type="NCBI Taxonomy" id="1481914"/>
    <lineage>
        <taxon>Bacteria</taxon>
        <taxon>Pseudomonadati</taxon>
        <taxon>Pseudomonadota</taxon>
        <taxon>Gammaproteobacteria</taxon>
        <taxon>Vibrionales</taxon>
        <taxon>Vibrionaceae</taxon>
        <taxon>Vibrio</taxon>
    </lineage>
</organism>
<evidence type="ECO:0000256" key="1">
    <source>
        <dbReference type="ARBA" id="ARBA00023029"/>
    </source>
</evidence>
<keyword evidence="1" id="KW-0799">Topoisomerase</keyword>
<name>A0A0B8P485_9VIBR</name>
<dbReference type="Gene3D" id="1.10.460.10">
    <property type="entry name" value="Topoisomerase I, domain 2"/>
    <property type="match status" value="1"/>
</dbReference>
<dbReference type="Gene3D" id="2.70.20.10">
    <property type="entry name" value="Topoisomerase I, domain 3"/>
    <property type="match status" value="1"/>
</dbReference>
<sequence length="233" mass="25914">MQFYPAAEYAESKLEFEIEGGKFVASGRELLKLGWRVLVRSSKKESDVPFVPALEKGQILTCREGEITAKKTEPPKHFTEATLLQAMTGIARFVQDNGLKKILRDTDGLGTEATRAGILDTLFKRGLLSRSGKSVLSTQAGKGLVDVLPDIATYPDMTAHWERQLHDMSEKRQAYAPFMSQLENQLDGLIDGVKCSPVPESLRSLPKVEKKPYRKKGAKGRTMRAKKNYQGKG</sequence>
<proteinExistence type="predicted"/>
<reference evidence="6 7" key="2">
    <citation type="submission" date="2015-01" db="EMBL/GenBank/DDBJ databases">
        <authorList>
            <consortium name="NBRP consortium"/>
            <person name="Sawabe T."/>
            <person name="Meirelles P."/>
            <person name="Feng G."/>
            <person name="Sayaka M."/>
            <person name="Hattori M."/>
            <person name="Ohkuma M."/>
        </authorList>
    </citation>
    <scope>NUCLEOTIDE SEQUENCE [LARGE SCALE GENOMIC DNA]</scope>
    <source>
        <strain evidence="6 7">JCM19232</strain>
    </source>
</reference>
<dbReference type="InterPro" id="IPR000380">
    <property type="entry name" value="Topo_IA"/>
</dbReference>
<dbReference type="InterPro" id="IPR023405">
    <property type="entry name" value="Topo_IA_core_domain"/>
</dbReference>
<gene>
    <name evidence="6" type="ORF">JCM19232_5891</name>
</gene>
<evidence type="ECO:0000256" key="3">
    <source>
        <dbReference type="ARBA" id="ARBA00023235"/>
    </source>
</evidence>
<keyword evidence="2" id="KW-0238">DNA-binding</keyword>
<dbReference type="SUPFAM" id="SSF56712">
    <property type="entry name" value="Prokaryotic type I DNA topoisomerase"/>
    <property type="match status" value="1"/>
</dbReference>
<feature type="region of interest" description="Disordered" evidence="4">
    <location>
        <begin position="206"/>
        <end position="233"/>
    </location>
</feature>
<dbReference type="SMART" id="SM00437">
    <property type="entry name" value="TOP1Ac"/>
    <property type="match status" value="1"/>
</dbReference>
<accession>A0A0B8P485</accession>
<dbReference type="PANTHER" id="PTHR11390">
    <property type="entry name" value="PROKARYOTIC DNA TOPOISOMERASE"/>
    <property type="match status" value="1"/>
</dbReference>
<evidence type="ECO:0000259" key="5">
    <source>
        <dbReference type="PROSITE" id="PS52039"/>
    </source>
</evidence>
<dbReference type="GO" id="GO:0006310">
    <property type="term" value="P:DNA recombination"/>
    <property type="evidence" value="ECO:0007669"/>
    <property type="project" value="TreeGrafter"/>
</dbReference>
<dbReference type="Pfam" id="PF01131">
    <property type="entry name" value="Topoisom_bac"/>
    <property type="match status" value="1"/>
</dbReference>
<comment type="caution">
    <text evidence="6">The sequence shown here is derived from an EMBL/GenBank/DDBJ whole genome shotgun (WGS) entry which is preliminary data.</text>
</comment>
<protein>
    <submittedName>
        <fullName evidence="6">DNA topoisomerase III</fullName>
    </submittedName>
</protein>
<reference evidence="6 7" key="1">
    <citation type="submission" date="2015-01" db="EMBL/GenBank/DDBJ databases">
        <title>Vibrio sp. C5 JCM 19232 whole genome shotgun sequence.</title>
        <authorList>
            <person name="Sawabe T."/>
            <person name="Meirelles P."/>
            <person name="Feng G."/>
            <person name="Sayaka M."/>
            <person name="Hattori M."/>
            <person name="Ohkuma M."/>
        </authorList>
    </citation>
    <scope>NUCLEOTIDE SEQUENCE [LARGE SCALE GENOMIC DNA]</scope>
    <source>
        <strain evidence="6 7">JCM19232</strain>
    </source>
</reference>
<dbReference type="AlphaFoldDB" id="A0A0B8P485"/>
<dbReference type="PANTHER" id="PTHR11390:SF21">
    <property type="entry name" value="DNA TOPOISOMERASE 3-ALPHA"/>
    <property type="match status" value="1"/>
</dbReference>
<dbReference type="InterPro" id="IPR013824">
    <property type="entry name" value="Topo_IA_cen_sub1"/>
</dbReference>
<dbReference type="GO" id="GO:0006281">
    <property type="term" value="P:DNA repair"/>
    <property type="evidence" value="ECO:0007669"/>
    <property type="project" value="TreeGrafter"/>
</dbReference>
<dbReference type="EMBL" id="BBSA01000003">
    <property type="protein sequence ID" value="GAM61590.1"/>
    <property type="molecule type" value="Genomic_DNA"/>
</dbReference>
<dbReference type="GO" id="GO:0003917">
    <property type="term" value="F:DNA topoisomerase type I (single strand cut, ATP-independent) activity"/>
    <property type="evidence" value="ECO:0007669"/>
    <property type="project" value="InterPro"/>
</dbReference>
<evidence type="ECO:0000256" key="4">
    <source>
        <dbReference type="SAM" id="MobiDB-lite"/>
    </source>
</evidence>
<evidence type="ECO:0000313" key="7">
    <source>
        <dbReference type="Proteomes" id="UP000031670"/>
    </source>
</evidence>
<dbReference type="GO" id="GO:0043597">
    <property type="term" value="C:cytoplasmic replication fork"/>
    <property type="evidence" value="ECO:0007669"/>
    <property type="project" value="TreeGrafter"/>
</dbReference>
<dbReference type="GO" id="GO:0003677">
    <property type="term" value="F:DNA binding"/>
    <property type="evidence" value="ECO:0007669"/>
    <property type="project" value="UniProtKB-KW"/>
</dbReference>
<feature type="domain" description="Topo IA-type catalytic" evidence="5">
    <location>
        <begin position="1"/>
        <end position="190"/>
    </location>
</feature>
<dbReference type="InterPro" id="IPR013497">
    <property type="entry name" value="Topo_IA_cen"/>
</dbReference>
<dbReference type="InterPro" id="IPR013825">
    <property type="entry name" value="Topo_IA_cen_sub2"/>
</dbReference>
<evidence type="ECO:0000313" key="6">
    <source>
        <dbReference type="EMBL" id="GAM61590.1"/>
    </source>
</evidence>
<dbReference type="Proteomes" id="UP000031670">
    <property type="component" value="Unassembled WGS sequence"/>
</dbReference>
<dbReference type="PROSITE" id="PS52039">
    <property type="entry name" value="TOPO_IA_2"/>
    <property type="match status" value="1"/>
</dbReference>
<dbReference type="InterPro" id="IPR003602">
    <property type="entry name" value="Topo_IA_DNA-bd_dom"/>
</dbReference>